<sequence length="45" mass="5191">MLSHAYKVEGVDNRLYDLRCDMWKSLKMAPMVAINFGCATVRQVE</sequence>
<name>A0A396HST1_MEDTR</name>
<proteinExistence type="predicted"/>
<dbReference type="Proteomes" id="UP000265566">
    <property type="component" value="Chromosome 5"/>
</dbReference>
<protein>
    <submittedName>
        <fullName evidence="1">Uncharacterized protein</fullName>
    </submittedName>
</protein>
<dbReference type="Gramene" id="rna31794">
    <property type="protein sequence ID" value="RHN56400.1"/>
    <property type="gene ID" value="gene31794"/>
</dbReference>
<dbReference type="EMBL" id="PSQE01000005">
    <property type="protein sequence ID" value="RHN56400.1"/>
    <property type="molecule type" value="Genomic_DNA"/>
</dbReference>
<reference evidence="1" key="1">
    <citation type="journal article" date="2018" name="Nat. Plants">
        <title>Whole-genome landscape of Medicago truncatula symbiotic genes.</title>
        <authorList>
            <person name="Pecrix Y."/>
            <person name="Gamas P."/>
            <person name="Carrere S."/>
        </authorList>
    </citation>
    <scope>NUCLEOTIDE SEQUENCE</scope>
    <source>
        <tissue evidence="1">Leaves</tissue>
    </source>
</reference>
<accession>A0A396HST1</accession>
<organism evidence="1">
    <name type="scientific">Medicago truncatula</name>
    <name type="common">Barrel medic</name>
    <name type="synonym">Medicago tribuloides</name>
    <dbReference type="NCBI Taxonomy" id="3880"/>
    <lineage>
        <taxon>Eukaryota</taxon>
        <taxon>Viridiplantae</taxon>
        <taxon>Streptophyta</taxon>
        <taxon>Embryophyta</taxon>
        <taxon>Tracheophyta</taxon>
        <taxon>Spermatophyta</taxon>
        <taxon>Magnoliopsida</taxon>
        <taxon>eudicotyledons</taxon>
        <taxon>Gunneridae</taxon>
        <taxon>Pentapetalae</taxon>
        <taxon>rosids</taxon>
        <taxon>fabids</taxon>
        <taxon>Fabales</taxon>
        <taxon>Fabaceae</taxon>
        <taxon>Papilionoideae</taxon>
        <taxon>50 kb inversion clade</taxon>
        <taxon>NPAAA clade</taxon>
        <taxon>Hologalegina</taxon>
        <taxon>IRL clade</taxon>
        <taxon>Trifolieae</taxon>
        <taxon>Medicago</taxon>
    </lineage>
</organism>
<comment type="caution">
    <text evidence="1">The sequence shown here is derived from an EMBL/GenBank/DDBJ whole genome shotgun (WGS) entry which is preliminary data.</text>
</comment>
<gene>
    <name evidence="1" type="ORF">MtrunA17_Chr5g0429081</name>
</gene>
<evidence type="ECO:0000313" key="1">
    <source>
        <dbReference type="EMBL" id="RHN56400.1"/>
    </source>
</evidence>
<dbReference type="AlphaFoldDB" id="A0A396HST1"/>